<dbReference type="SUPFAM" id="SSF57716">
    <property type="entry name" value="Glucocorticoid receptor-like (DNA-binding domain)"/>
    <property type="match status" value="1"/>
</dbReference>
<feature type="domain" description="C2H2-type" evidence="13">
    <location>
        <begin position="479"/>
        <end position="506"/>
    </location>
</feature>
<gene>
    <name evidence="15" type="ORF">DSTB1V02_LOCUS8956</name>
</gene>
<keyword evidence="16" id="KW-1185">Reference proteome</keyword>
<dbReference type="GO" id="GO:0006357">
    <property type="term" value="P:regulation of transcription by RNA polymerase II"/>
    <property type="evidence" value="ECO:0007669"/>
    <property type="project" value="UniProtKB-ARBA"/>
</dbReference>
<organism evidence="15">
    <name type="scientific">Darwinula stevensoni</name>
    <dbReference type="NCBI Taxonomy" id="69355"/>
    <lineage>
        <taxon>Eukaryota</taxon>
        <taxon>Metazoa</taxon>
        <taxon>Ecdysozoa</taxon>
        <taxon>Arthropoda</taxon>
        <taxon>Crustacea</taxon>
        <taxon>Oligostraca</taxon>
        <taxon>Ostracoda</taxon>
        <taxon>Podocopa</taxon>
        <taxon>Podocopida</taxon>
        <taxon>Darwinulocopina</taxon>
        <taxon>Darwinuloidea</taxon>
        <taxon>Darwinulidae</taxon>
        <taxon>Darwinula</taxon>
    </lineage>
</organism>
<feature type="domain" description="C2H2-type" evidence="13">
    <location>
        <begin position="395"/>
        <end position="422"/>
    </location>
</feature>
<feature type="domain" description="ZAD" evidence="14">
    <location>
        <begin position="8"/>
        <end position="85"/>
    </location>
</feature>
<dbReference type="SMART" id="SM00355">
    <property type="entry name" value="ZnF_C2H2"/>
    <property type="match status" value="10"/>
</dbReference>
<dbReference type="PANTHER" id="PTHR16515">
    <property type="entry name" value="PR DOMAIN ZINC FINGER PROTEIN"/>
    <property type="match status" value="1"/>
</dbReference>
<feature type="compositionally biased region" description="Polar residues" evidence="12">
    <location>
        <begin position="581"/>
        <end position="590"/>
    </location>
</feature>
<comment type="subcellular location">
    <subcellularLocation>
        <location evidence="1">Nucleus</location>
    </subcellularLocation>
</comment>
<dbReference type="PROSITE" id="PS00028">
    <property type="entry name" value="ZINC_FINGER_C2H2_1"/>
    <property type="match status" value="9"/>
</dbReference>
<name>A0A7R8XGE4_9CRUS</name>
<dbReference type="Pfam" id="PF00096">
    <property type="entry name" value="zf-C2H2"/>
    <property type="match status" value="6"/>
</dbReference>
<comment type="similarity">
    <text evidence="2">Belongs to the krueppel C2H2-type zinc-finger protein family.</text>
</comment>
<dbReference type="EMBL" id="LR901679">
    <property type="protein sequence ID" value="CAD7249155.1"/>
    <property type="molecule type" value="Genomic_DNA"/>
</dbReference>
<keyword evidence="3 11" id="KW-0479">Metal-binding</keyword>
<evidence type="ECO:0000259" key="14">
    <source>
        <dbReference type="PROSITE" id="PS51915"/>
    </source>
</evidence>
<dbReference type="SMART" id="SM00868">
    <property type="entry name" value="zf-AD"/>
    <property type="match status" value="1"/>
</dbReference>
<feature type="binding site" evidence="11">
    <location>
        <position position="10"/>
    </location>
    <ligand>
        <name>Zn(2+)</name>
        <dbReference type="ChEBI" id="CHEBI:29105"/>
    </ligand>
</feature>
<dbReference type="FunFam" id="3.30.160.60:FF:000557">
    <property type="entry name" value="zinc finger and SCAN domain-containing protein 29"/>
    <property type="match status" value="1"/>
</dbReference>
<accession>A0A7R8XGE4</accession>
<dbReference type="OrthoDB" id="40579at2759"/>
<evidence type="ECO:0000256" key="3">
    <source>
        <dbReference type="ARBA" id="ARBA00022723"/>
    </source>
</evidence>
<feature type="domain" description="C2H2-type" evidence="13">
    <location>
        <begin position="423"/>
        <end position="450"/>
    </location>
</feature>
<evidence type="ECO:0000256" key="11">
    <source>
        <dbReference type="PROSITE-ProRule" id="PRU01263"/>
    </source>
</evidence>
<evidence type="ECO:0000256" key="4">
    <source>
        <dbReference type="ARBA" id="ARBA00022737"/>
    </source>
</evidence>
<dbReference type="Pfam" id="PF07776">
    <property type="entry name" value="zf-AD"/>
    <property type="match status" value="1"/>
</dbReference>
<feature type="compositionally biased region" description="Basic and acidic residues" evidence="12">
    <location>
        <begin position="98"/>
        <end position="108"/>
    </location>
</feature>
<dbReference type="Proteomes" id="UP000677054">
    <property type="component" value="Unassembled WGS sequence"/>
</dbReference>
<dbReference type="Gene3D" id="3.40.1800.20">
    <property type="match status" value="1"/>
</dbReference>
<feature type="compositionally biased region" description="Acidic residues" evidence="12">
    <location>
        <begin position="136"/>
        <end position="145"/>
    </location>
</feature>
<feature type="region of interest" description="Disordered" evidence="12">
    <location>
        <begin position="85"/>
        <end position="220"/>
    </location>
</feature>
<feature type="region of interest" description="Disordered" evidence="12">
    <location>
        <begin position="581"/>
        <end position="659"/>
    </location>
</feature>
<dbReference type="PROSITE" id="PS51915">
    <property type="entry name" value="ZAD"/>
    <property type="match status" value="1"/>
</dbReference>
<protein>
    <submittedName>
        <fullName evidence="15">Uncharacterized protein</fullName>
    </submittedName>
</protein>
<feature type="compositionally biased region" description="Polar residues" evidence="12">
    <location>
        <begin position="85"/>
        <end position="96"/>
    </location>
</feature>
<dbReference type="SUPFAM" id="SSF57667">
    <property type="entry name" value="beta-beta-alpha zinc fingers"/>
    <property type="match status" value="5"/>
</dbReference>
<dbReference type="FunFam" id="3.30.160.60:FF:000512">
    <property type="entry name" value="zinc finger protein 197 isoform X1"/>
    <property type="match status" value="1"/>
</dbReference>
<feature type="compositionally biased region" description="Low complexity" evidence="12">
    <location>
        <begin position="634"/>
        <end position="654"/>
    </location>
</feature>
<dbReference type="PROSITE" id="PS50157">
    <property type="entry name" value="ZINC_FINGER_C2H2_2"/>
    <property type="match status" value="8"/>
</dbReference>
<dbReference type="EMBL" id="CAJPEV010002162">
    <property type="protein sequence ID" value="CAG0895915.1"/>
    <property type="molecule type" value="Genomic_DNA"/>
</dbReference>
<evidence type="ECO:0000256" key="1">
    <source>
        <dbReference type="ARBA" id="ARBA00004123"/>
    </source>
</evidence>
<dbReference type="GO" id="GO:0005634">
    <property type="term" value="C:nucleus"/>
    <property type="evidence" value="ECO:0007669"/>
    <property type="project" value="UniProtKB-SubCell"/>
</dbReference>
<dbReference type="FunFam" id="3.30.160.60:FF:000688">
    <property type="entry name" value="zinc finger protein 197 isoform X1"/>
    <property type="match status" value="1"/>
</dbReference>
<dbReference type="Gene3D" id="3.30.160.60">
    <property type="entry name" value="Classic Zinc Finger"/>
    <property type="match status" value="9"/>
</dbReference>
<feature type="domain" description="C2H2-type" evidence="13">
    <location>
        <begin position="308"/>
        <end position="330"/>
    </location>
</feature>
<evidence type="ECO:0000256" key="7">
    <source>
        <dbReference type="ARBA" id="ARBA00023015"/>
    </source>
</evidence>
<dbReference type="InterPro" id="IPR050331">
    <property type="entry name" value="Zinc_finger"/>
</dbReference>
<feature type="domain" description="C2H2-type" evidence="13">
    <location>
        <begin position="367"/>
        <end position="394"/>
    </location>
</feature>
<dbReference type="FunFam" id="3.30.160.60:FF:002343">
    <property type="entry name" value="Zinc finger protein 33A"/>
    <property type="match status" value="1"/>
</dbReference>
<dbReference type="InterPro" id="IPR013087">
    <property type="entry name" value="Znf_C2H2_type"/>
</dbReference>
<feature type="binding site" evidence="11">
    <location>
        <position position="61"/>
    </location>
    <ligand>
        <name>Zn(2+)</name>
        <dbReference type="ChEBI" id="CHEBI:29105"/>
    </ligand>
</feature>
<evidence type="ECO:0000256" key="8">
    <source>
        <dbReference type="ARBA" id="ARBA00023163"/>
    </source>
</evidence>
<evidence type="ECO:0000256" key="9">
    <source>
        <dbReference type="ARBA" id="ARBA00023242"/>
    </source>
</evidence>
<evidence type="ECO:0000256" key="10">
    <source>
        <dbReference type="PROSITE-ProRule" id="PRU00042"/>
    </source>
</evidence>
<keyword evidence="7" id="KW-0805">Transcription regulation</keyword>
<evidence type="ECO:0000256" key="5">
    <source>
        <dbReference type="ARBA" id="ARBA00022771"/>
    </source>
</evidence>
<dbReference type="GO" id="GO:0008270">
    <property type="term" value="F:zinc ion binding"/>
    <property type="evidence" value="ECO:0007669"/>
    <property type="project" value="UniProtKB-UniRule"/>
</dbReference>
<dbReference type="FunFam" id="3.30.160.60:FF:002169">
    <property type="entry name" value="Zgc:174573"/>
    <property type="match status" value="1"/>
</dbReference>
<dbReference type="AlphaFoldDB" id="A0A7R8XGE4"/>
<dbReference type="InterPro" id="IPR012934">
    <property type="entry name" value="Znf_AD"/>
</dbReference>
<dbReference type="InterPro" id="IPR036236">
    <property type="entry name" value="Znf_C2H2_sf"/>
</dbReference>
<feature type="domain" description="C2H2-type" evidence="13">
    <location>
        <begin position="339"/>
        <end position="366"/>
    </location>
</feature>
<reference evidence="15" key="1">
    <citation type="submission" date="2020-11" db="EMBL/GenBank/DDBJ databases">
        <authorList>
            <person name="Tran Van P."/>
        </authorList>
    </citation>
    <scope>NUCLEOTIDE SEQUENCE</scope>
</reference>
<evidence type="ECO:0000313" key="16">
    <source>
        <dbReference type="Proteomes" id="UP000677054"/>
    </source>
</evidence>
<evidence type="ECO:0000259" key="13">
    <source>
        <dbReference type="PROSITE" id="PS50157"/>
    </source>
</evidence>
<keyword evidence="6 11" id="KW-0862">Zinc</keyword>
<feature type="compositionally biased region" description="Basic and acidic residues" evidence="12">
    <location>
        <begin position="146"/>
        <end position="157"/>
    </location>
</feature>
<dbReference type="FunFam" id="3.30.160.60:FF:001289">
    <property type="entry name" value="Zinc finger protein 574"/>
    <property type="match status" value="1"/>
</dbReference>
<feature type="binding site" evidence="11">
    <location>
        <position position="13"/>
    </location>
    <ligand>
        <name>Zn(2+)</name>
        <dbReference type="ChEBI" id="CHEBI:29105"/>
    </ligand>
</feature>
<keyword evidence="5 10" id="KW-0863">Zinc-finger</keyword>
<keyword evidence="9" id="KW-0539">Nucleus</keyword>
<keyword evidence="4" id="KW-0677">Repeat</keyword>
<keyword evidence="8" id="KW-0804">Transcription</keyword>
<evidence type="ECO:0000256" key="6">
    <source>
        <dbReference type="ARBA" id="ARBA00022833"/>
    </source>
</evidence>
<feature type="compositionally biased region" description="Acidic residues" evidence="12">
    <location>
        <begin position="109"/>
        <end position="122"/>
    </location>
</feature>
<feature type="domain" description="C2H2-type" evidence="13">
    <location>
        <begin position="253"/>
        <end position="280"/>
    </location>
</feature>
<dbReference type="Pfam" id="PF12874">
    <property type="entry name" value="zf-met"/>
    <property type="match status" value="1"/>
</dbReference>
<feature type="domain" description="C2H2-type" evidence="13">
    <location>
        <begin position="451"/>
        <end position="478"/>
    </location>
</feature>
<dbReference type="FunFam" id="3.30.160.60:FF:001498">
    <property type="entry name" value="Zinc finger protein 404"/>
    <property type="match status" value="1"/>
</dbReference>
<proteinExistence type="inferred from homology"/>
<feature type="compositionally biased region" description="Basic and acidic residues" evidence="12">
    <location>
        <begin position="201"/>
        <end position="214"/>
    </location>
</feature>
<feature type="compositionally biased region" description="Basic residues" evidence="12">
    <location>
        <begin position="178"/>
        <end position="187"/>
    </location>
</feature>
<evidence type="ECO:0000256" key="2">
    <source>
        <dbReference type="ARBA" id="ARBA00006991"/>
    </source>
</evidence>
<evidence type="ECO:0000313" key="15">
    <source>
        <dbReference type="EMBL" id="CAD7249155.1"/>
    </source>
</evidence>
<feature type="binding site" evidence="11">
    <location>
        <position position="58"/>
    </location>
    <ligand>
        <name>Zn(2+)</name>
        <dbReference type="ChEBI" id="CHEBI:29105"/>
    </ligand>
</feature>
<dbReference type="PANTHER" id="PTHR16515:SF49">
    <property type="entry name" value="GASTRULA ZINC FINGER PROTEIN XLCGF49.1-LIKE-RELATED"/>
    <property type="match status" value="1"/>
</dbReference>
<sequence>MGSFFPDGLCRLCGAVEEETVGIFDKDQGAKRTSPFFLIKKCLPILVREDDVLPKRMCCPCLKRLEDLWDFVYLVLSTQAKLTNSVKQRPTSSALSHATEEGKDKVEDKESEEAEKDTDGDMDAMHCPPLVMVEVTEGDPLDDGSEDSKLDSSPKSEAEEEGESDTKGPLPAAGTKSAHVRKSRAPKKSLNYVNTLESQSDADHAEEKEHLVPEKKKRGPGRPLICHQCGSSFPKFAVLVQHCDEQHESVMQLSCEACPQVFNSLRDLQTHRRVHQTSRLEVCLVCGKMVNSRYMKRHMLVHTEERPFACDQCSNAFRSSSELQIHRRTHLPGQLRYTYMCEVCGRQFTQKGNLDSHRRIHTGERPFKCDFCPKAFSQKGNLDEHRRIHTNEKPYCCEVCGARFLRQGQIRIHLRSHTGQRPYPCTICPKRFKRLQTLRKHQRMHLDLRPYPCDICEKRFRDRDKLVVHRRIHTGERPYSCGVCGRGFYESGNLIKHKRVHEKDNTINSSLIQQQHLFGPQQEQGCGSVEKSGRNVVLPLLPIPASVTNQSHVSMTSLLPKQEHSLGSLEGSSGRAALLAQSTMSGQSHAIASGRHHTSSLRMQQEHDLVSSEKSGAALPLLPIPPHASDHSHAAVASARIHASSTTTPSTSQHSHSHSMIPMALSMGLWPPLSMHQVPP</sequence>
<evidence type="ECO:0000256" key="12">
    <source>
        <dbReference type="SAM" id="MobiDB-lite"/>
    </source>
</evidence>